<keyword evidence="2" id="KW-1185">Reference proteome</keyword>
<dbReference type="EMBL" id="AYHO01000005">
    <property type="protein sequence ID" value="ESJ94507.1"/>
    <property type="molecule type" value="Genomic_DNA"/>
</dbReference>
<evidence type="ECO:0000313" key="1">
    <source>
        <dbReference type="EMBL" id="ESJ94507.1"/>
    </source>
</evidence>
<sequence length="210" mass="24670">MEELKYIYIQNIEQALSRLKVTKEFLEIYLNSSKQAYLESAILQLRKTLELLAFAAIAPNKTEYAKFRLKAESRNDYRKDYKASTIVKILKNINKDFYPIPLSEPFLVKEGYYHFERQKENFLTINNFIRLYDKLGKYLHADNPWGHDKNLKNFVDTLPKEIKAIESLLSLYFTTIRTDNFIGVWVIKTTSDPISVEVTVGYANEDFSIK</sequence>
<comment type="caution">
    <text evidence="1">The sequence shown here is derived from an EMBL/GenBank/DDBJ whole genome shotgun (WGS) entry which is preliminary data.</text>
</comment>
<protein>
    <recommendedName>
        <fullName evidence="3">HEPN AbiU2-like domain-containing protein</fullName>
    </recommendedName>
</protein>
<accession>A0ABN0PVH4</accession>
<proteinExistence type="predicted"/>
<dbReference type="Proteomes" id="UP000018465">
    <property type="component" value="Unassembled WGS sequence"/>
</dbReference>
<name>A0ABN0PVH4_ACILW</name>
<reference evidence="1 2" key="1">
    <citation type="submission" date="2013-10" db="EMBL/GenBank/DDBJ databases">
        <title>The Genome Sequence of Acinetobacter lwoffii NIPH 512.</title>
        <authorList>
            <consortium name="The Broad Institute Genomics Platform"/>
            <consortium name="The Broad Institute Genome Sequencing Center for Infectious Disease"/>
            <person name="Cerqueira G."/>
            <person name="Feldgarden M."/>
            <person name="Courvalin P."/>
            <person name="Grillot-Courvalin C."/>
            <person name="Clermont D."/>
            <person name="Rocha E."/>
            <person name="Yoon E.-J."/>
            <person name="Nemec A."/>
            <person name="Young S.K."/>
            <person name="Zeng Q."/>
            <person name="Gargeya S."/>
            <person name="Fitzgerald M."/>
            <person name="Abouelleil A."/>
            <person name="Alvarado L."/>
            <person name="Berlin A.M."/>
            <person name="Chapman S.B."/>
            <person name="Gainer-Dewar J."/>
            <person name="Goldberg J."/>
            <person name="Gnerre S."/>
            <person name="Griggs A."/>
            <person name="Gujja S."/>
            <person name="Hansen M."/>
            <person name="Howarth C."/>
            <person name="Imamovic A."/>
            <person name="Ireland A."/>
            <person name="Larimer J."/>
            <person name="McCowan C."/>
            <person name="Murphy C."/>
            <person name="Pearson M."/>
            <person name="Poon T.W."/>
            <person name="Priest M."/>
            <person name="Roberts A."/>
            <person name="Saif S."/>
            <person name="Shea T."/>
            <person name="Sykes S."/>
            <person name="Wortman J."/>
            <person name="Nusbaum C."/>
            <person name="Birren B."/>
        </authorList>
    </citation>
    <scope>NUCLEOTIDE SEQUENCE [LARGE SCALE GENOMIC DNA]</scope>
    <source>
        <strain evidence="1 2">NIPH 512</strain>
    </source>
</reference>
<evidence type="ECO:0000313" key="2">
    <source>
        <dbReference type="Proteomes" id="UP000018465"/>
    </source>
</evidence>
<gene>
    <name evidence="1" type="ORF">P800_02600</name>
</gene>
<organism evidence="1 2">
    <name type="scientific">Acinetobacter lwoffii NCTC 5866 = CIP 64.10 = NIPH 512</name>
    <dbReference type="NCBI Taxonomy" id="981327"/>
    <lineage>
        <taxon>Bacteria</taxon>
        <taxon>Pseudomonadati</taxon>
        <taxon>Pseudomonadota</taxon>
        <taxon>Gammaproteobacteria</taxon>
        <taxon>Moraxellales</taxon>
        <taxon>Moraxellaceae</taxon>
        <taxon>Acinetobacter</taxon>
    </lineage>
</organism>
<dbReference type="RefSeq" id="WP_004647699.1">
    <property type="nucleotide sequence ID" value="NZ_KI530565.1"/>
</dbReference>
<evidence type="ECO:0008006" key="3">
    <source>
        <dbReference type="Google" id="ProtNLM"/>
    </source>
</evidence>